<comment type="pathway">
    <text evidence="5">Amino-sugar metabolism; 1,6-anhydro-N-acetylmuramate degradation.</text>
</comment>
<evidence type="ECO:0000256" key="5">
    <source>
        <dbReference type="ARBA" id="ARBA00060595"/>
    </source>
</evidence>
<dbReference type="EMBL" id="AP014924">
    <property type="protein sequence ID" value="BAS28298.1"/>
    <property type="molecule type" value="Genomic_DNA"/>
</dbReference>
<dbReference type="Gene3D" id="1.10.8.1080">
    <property type="match status" value="1"/>
</dbReference>
<dbReference type="GO" id="GO:0016835">
    <property type="term" value="F:carbon-oxygen lyase activity"/>
    <property type="evidence" value="ECO:0007669"/>
    <property type="project" value="UniProtKB-UniRule"/>
</dbReference>
<keyword evidence="3 12" id="KW-0119">Carbohydrate metabolism</keyword>
<dbReference type="Gene3D" id="3.40.50.10490">
    <property type="entry name" value="Glucose-6-phosphate isomerase like protein, domain 1"/>
    <property type="match status" value="1"/>
</dbReference>
<dbReference type="FunFam" id="3.40.50.10490:FF:000014">
    <property type="entry name" value="N-acetylmuramic acid 6-phosphate etherase"/>
    <property type="match status" value="1"/>
</dbReference>
<dbReference type="PROSITE" id="PS01272">
    <property type="entry name" value="GCKR"/>
    <property type="match status" value="1"/>
</dbReference>
<dbReference type="PANTHER" id="PTHR10088:SF4">
    <property type="entry name" value="GLUCOKINASE REGULATORY PROTEIN"/>
    <property type="match status" value="1"/>
</dbReference>
<dbReference type="SUPFAM" id="SSF53697">
    <property type="entry name" value="SIS domain"/>
    <property type="match status" value="1"/>
</dbReference>
<dbReference type="STRING" id="1555112.LIP_2457"/>
<gene>
    <name evidence="12" type="primary">murQ</name>
    <name evidence="14" type="ORF">LIP_2457</name>
</gene>
<feature type="active site" evidence="12">
    <location>
        <position position="113"/>
    </location>
</feature>
<dbReference type="NCBIfam" id="NF003915">
    <property type="entry name" value="PRK05441.1"/>
    <property type="match status" value="1"/>
</dbReference>
<dbReference type="AlphaFoldDB" id="A0A0K2SME1"/>
<dbReference type="UniPathway" id="UPA00342"/>
<dbReference type="CDD" id="cd05007">
    <property type="entry name" value="SIS_Etherase"/>
    <property type="match status" value="1"/>
</dbReference>
<dbReference type="FunFam" id="1.10.8.1080:FF:000001">
    <property type="entry name" value="N-acetylmuramic acid 6-phosphate etherase"/>
    <property type="match status" value="1"/>
</dbReference>
<dbReference type="InterPro" id="IPR046348">
    <property type="entry name" value="SIS_dom_sf"/>
</dbReference>
<evidence type="ECO:0000256" key="10">
    <source>
        <dbReference type="ARBA" id="ARBA00077905"/>
    </source>
</evidence>
<dbReference type="OrthoDB" id="9813395at2"/>
<comment type="pathway">
    <text evidence="6">Cell wall biogenesis.</text>
</comment>
<keyword evidence="15" id="KW-1185">Reference proteome</keyword>
<comment type="function">
    <text evidence="12">Specifically catalyzes the cleavage of the D-lactyl ether substituent of MurNAc 6-phosphate, producing GlcNAc 6-phosphate and D-lactate.</text>
</comment>
<dbReference type="KEGG" id="lpil:LIP_2457"/>
<comment type="subunit">
    <text evidence="1 12">Homodimer.</text>
</comment>
<protein>
    <recommendedName>
        <fullName evidence="9 12">N-acetylmuramic acid 6-phosphate etherase</fullName>
        <shortName evidence="12">MurNAc-6-P etherase</shortName>
        <ecNumber evidence="8 12">4.2.1.126</ecNumber>
    </recommendedName>
    <alternativeName>
        <fullName evidence="11 12">N-acetylmuramic acid 6-phosphate hydrolase</fullName>
    </alternativeName>
    <alternativeName>
        <fullName evidence="10 12">N-acetylmuramic acid 6-phosphate lyase</fullName>
    </alternativeName>
</protein>
<dbReference type="RefSeq" id="WP_068138444.1">
    <property type="nucleotide sequence ID" value="NZ_AP014924.1"/>
</dbReference>
<dbReference type="GO" id="GO:0097367">
    <property type="term" value="F:carbohydrate derivative binding"/>
    <property type="evidence" value="ECO:0007669"/>
    <property type="project" value="InterPro"/>
</dbReference>
<dbReference type="NCBIfam" id="NF009222">
    <property type="entry name" value="PRK12570.1"/>
    <property type="match status" value="1"/>
</dbReference>
<dbReference type="InterPro" id="IPR040190">
    <property type="entry name" value="MURQ/GCKR"/>
</dbReference>
<dbReference type="HAMAP" id="MF_00068">
    <property type="entry name" value="MurQ"/>
    <property type="match status" value="1"/>
</dbReference>
<dbReference type="PATRIC" id="fig|1555112.3.peg.2507"/>
<dbReference type="GO" id="GO:0046348">
    <property type="term" value="P:amino sugar catabolic process"/>
    <property type="evidence" value="ECO:0007669"/>
    <property type="project" value="InterPro"/>
</dbReference>
<dbReference type="GO" id="GO:0097173">
    <property type="term" value="P:N-acetylmuramic acid catabolic process"/>
    <property type="evidence" value="ECO:0007669"/>
    <property type="project" value="UniProtKB-UniPathway"/>
</dbReference>
<dbReference type="GO" id="GO:0016803">
    <property type="term" value="F:ether hydrolase activity"/>
    <property type="evidence" value="ECO:0007669"/>
    <property type="project" value="TreeGrafter"/>
</dbReference>
<evidence type="ECO:0000256" key="12">
    <source>
        <dbReference type="HAMAP-Rule" id="MF_00068"/>
    </source>
</evidence>
<proteinExistence type="inferred from homology"/>
<dbReference type="PANTHER" id="PTHR10088">
    <property type="entry name" value="GLUCOKINASE REGULATORY PROTEIN"/>
    <property type="match status" value="1"/>
</dbReference>
<evidence type="ECO:0000256" key="2">
    <source>
        <dbReference type="ARBA" id="ARBA00023239"/>
    </source>
</evidence>
<dbReference type="NCBIfam" id="TIGR00274">
    <property type="entry name" value="N-acetylmuramic acid 6-phosphate etherase"/>
    <property type="match status" value="1"/>
</dbReference>
<comment type="pathway">
    <text evidence="12">Amino-sugar metabolism; N-acetylmuramate degradation.</text>
</comment>
<evidence type="ECO:0000256" key="6">
    <source>
        <dbReference type="ARBA" id="ARBA00060672"/>
    </source>
</evidence>
<evidence type="ECO:0000256" key="4">
    <source>
        <dbReference type="ARBA" id="ARBA00051747"/>
    </source>
</evidence>
<sequence length="303" mass="32428">MVDRLTTESRNLQSMEIDRLSPLEIARLMNREDRRVVEAVEAELPRIARGIEMMTETLAAGRRVLYVGAGTSGRLGLLDAVEWLPTFGVGQEAVEVILAGGLDAILQAAEEAEDDAEGGAAQVLRRAQPGDLVVGLTASGATPFVIGAVTAARRLGATTLGVTCNRPSVLEETADWTIAPVVGAEVVTGSTRLKAGTAQKMVLNMLSTGAMIRLGKVYENLMVDLRATNSKLRDRAVRTLQEATGAPREACEQAFQESGHQVKVAIVMLHCGLDREAAQRRLEQVGGFVRRAIEGCSGPSDRR</sequence>
<dbReference type="Proteomes" id="UP000065807">
    <property type="component" value="Chromosome"/>
</dbReference>
<feature type="active site" description="Proton donor" evidence="12">
    <location>
        <position position="82"/>
    </location>
</feature>
<name>A0A0K2SME1_LIMPI</name>
<evidence type="ECO:0000256" key="7">
    <source>
        <dbReference type="ARBA" id="ARBA00061234"/>
    </source>
</evidence>
<reference evidence="15" key="2">
    <citation type="journal article" date="2016" name="Int. J. Syst. Evol. Microbiol.">
        <title>Complete genome sequence and cell structure of Limnochorda pilosa, a Gram-negative spore-former within the phylum Firmicutes.</title>
        <authorList>
            <person name="Watanabe M."/>
            <person name="Kojima H."/>
            <person name="Fukui M."/>
        </authorList>
    </citation>
    <scope>NUCLEOTIDE SEQUENCE [LARGE SCALE GENOMIC DNA]</scope>
    <source>
        <strain evidence="15">HC45</strain>
    </source>
</reference>
<dbReference type="InterPro" id="IPR001347">
    <property type="entry name" value="SIS_dom"/>
</dbReference>
<evidence type="ECO:0000256" key="9">
    <source>
        <dbReference type="ARBA" id="ARBA00070061"/>
    </source>
</evidence>
<evidence type="ECO:0000313" key="14">
    <source>
        <dbReference type="EMBL" id="BAS28298.1"/>
    </source>
</evidence>
<keyword evidence="2 12" id="KW-0456">Lyase</keyword>
<feature type="domain" description="SIS" evidence="13">
    <location>
        <begin position="54"/>
        <end position="216"/>
    </location>
</feature>
<dbReference type="PROSITE" id="PS51464">
    <property type="entry name" value="SIS"/>
    <property type="match status" value="1"/>
</dbReference>
<comment type="catalytic activity">
    <reaction evidence="4 12">
        <text>N-acetyl-D-muramate 6-phosphate + H2O = N-acetyl-D-glucosamine 6-phosphate + (R)-lactate</text>
        <dbReference type="Rhea" id="RHEA:26410"/>
        <dbReference type="ChEBI" id="CHEBI:15377"/>
        <dbReference type="ChEBI" id="CHEBI:16004"/>
        <dbReference type="ChEBI" id="CHEBI:57513"/>
        <dbReference type="ChEBI" id="CHEBI:58722"/>
        <dbReference type="EC" id="4.2.1.126"/>
    </reaction>
</comment>
<dbReference type="Pfam" id="PF22645">
    <property type="entry name" value="GKRP_SIS_N"/>
    <property type="match status" value="1"/>
</dbReference>
<evidence type="ECO:0000256" key="8">
    <source>
        <dbReference type="ARBA" id="ARBA00067056"/>
    </source>
</evidence>
<dbReference type="InterPro" id="IPR005488">
    <property type="entry name" value="Etherase_MurQ"/>
</dbReference>
<evidence type="ECO:0000313" key="15">
    <source>
        <dbReference type="Proteomes" id="UP000065807"/>
    </source>
</evidence>
<evidence type="ECO:0000259" key="13">
    <source>
        <dbReference type="PROSITE" id="PS51464"/>
    </source>
</evidence>
<dbReference type="InterPro" id="IPR005486">
    <property type="entry name" value="Glucokinase_regulatory_CS"/>
</dbReference>
<accession>A0A0K2SME1</accession>
<dbReference type="EC" id="4.2.1.126" evidence="8 12"/>
<dbReference type="Pfam" id="PF20741">
    <property type="entry name" value="GKRP-like_C"/>
    <property type="match status" value="1"/>
</dbReference>
<comment type="miscellaneous">
    <text evidence="12">A lyase-type mechanism (elimination/hydration) is suggested for the cleavage of the lactyl ether bond of MurNAc 6-phosphate, with the formation of an alpha,beta-unsaturated aldehyde intermediate with (E)-stereochemistry, followed by the syn addition of water to give product.</text>
</comment>
<dbReference type="GO" id="GO:0009254">
    <property type="term" value="P:peptidoglycan turnover"/>
    <property type="evidence" value="ECO:0007669"/>
    <property type="project" value="TreeGrafter"/>
</dbReference>
<evidence type="ECO:0000256" key="3">
    <source>
        <dbReference type="ARBA" id="ARBA00023277"/>
    </source>
</evidence>
<reference evidence="15" key="1">
    <citation type="submission" date="2015-07" db="EMBL/GenBank/DDBJ databases">
        <title>Complete genome sequence and phylogenetic analysis of Limnochorda pilosa.</title>
        <authorList>
            <person name="Watanabe M."/>
            <person name="Kojima H."/>
            <person name="Fukui M."/>
        </authorList>
    </citation>
    <scope>NUCLEOTIDE SEQUENCE [LARGE SCALE GENOMIC DNA]</scope>
    <source>
        <strain evidence="15">HC45</strain>
    </source>
</reference>
<evidence type="ECO:0000256" key="1">
    <source>
        <dbReference type="ARBA" id="ARBA00011738"/>
    </source>
</evidence>
<comment type="similarity">
    <text evidence="7 12">Belongs to the GCKR-like family. MurNAc-6-P etherase subfamily.</text>
</comment>
<evidence type="ECO:0000256" key="11">
    <source>
        <dbReference type="ARBA" id="ARBA00084049"/>
    </source>
</evidence>
<organism evidence="14 15">
    <name type="scientific">Limnochorda pilosa</name>
    <dbReference type="NCBI Taxonomy" id="1555112"/>
    <lineage>
        <taxon>Bacteria</taxon>
        <taxon>Bacillati</taxon>
        <taxon>Bacillota</taxon>
        <taxon>Limnochordia</taxon>
        <taxon>Limnochordales</taxon>
        <taxon>Limnochordaceae</taxon>
        <taxon>Limnochorda</taxon>
    </lineage>
</organism>